<dbReference type="SMART" id="SM00597">
    <property type="entry name" value="ZnF_TTF"/>
    <property type="match status" value="1"/>
</dbReference>
<organism evidence="3">
    <name type="scientific">Sipha flava</name>
    <name type="common">yellow sugarcane aphid</name>
    <dbReference type="NCBI Taxonomy" id="143950"/>
    <lineage>
        <taxon>Eukaryota</taxon>
        <taxon>Metazoa</taxon>
        <taxon>Ecdysozoa</taxon>
        <taxon>Arthropoda</taxon>
        <taxon>Hexapoda</taxon>
        <taxon>Insecta</taxon>
        <taxon>Pterygota</taxon>
        <taxon>Neoptera</taxon>
        <taxon>Paraneoptera</taxon>
        <taxon>Hemiptera</taxon>
        <taxon>Sternorrhyncha</taxon>
        <taxon>Aphidomorpha</taxon>
        <taxon>Aphidoidea</taxon>
        <taxon>Aphididae</taxon>
        <taxon>Sipha</taxon>
    </lineage>
</organism>
<proteinExistence type="predicted"/>
<dbReference type="EMBL" id="GGMS01001863">
    <property type="protein sequence ID" value="MBY71066.1"/>
    <property type="molecule type" value="Transcribed_RNA"/>
</dbReference>
<dbReference type="PANTHER" id="PTHR45749:SF23">
    <property type="entry name" value="ZINC FINGER MYM-TYPE PROTEIN 1-LIKE"/>
    <property type="match status" value="1"/>
</dbReference>
<dbReference type="InterPro" id="IPR025398">
    <property type="entry name" value="DUF4371"/>
</dbReference>
<sequence length="646" mass="73861">MSDGRKRLSGSEYGKRFKEKNRKEQEVIKRSKKINSFFISKSIDNTINTTNTSNQIIVDSDSSFVENIKIIDNGLNNKPPKTENIKSIDDSLNNKPSEIENIKIIDDSENILLSNNNNTSTLSKTTFCVPKDPIDWIINNTTCDYIVMHGFNQNKNLNFLNSKRQYNDVNRYLTISLFERKLLNGEKCLRTWLVYSEKKGCVFCGPCLLFDRDNYSQFSKDGFNDWKNAESRVSQHENSTKQKSNLITLKERANTLGTINVSLTKQLDEHINYWENVLRRGVATVKALSSRGLPLRGHNEKFGSTQNGNYLMAMELISEFDPFIAEHIGKFGQCGSGHTNYLSSTIYEEIIQLMADKIRQKIIDEIKTVKYYSIIVDSSPDISHVDQLSFVIRYVQENGVPIERFLQFLPNTGHKAIELFDSVTKLLNSYEIEIENCRGQSYDNARNMSGIYSGLQARIKELNPLIEYVPCSAHSLNLVGSCAADSCDDTLTYFSLLQTVYNFFSSSTNRWEILKTQLKNNPESKTVKTLSNTRWSSRDDACKSLNNSWNEIRNALISITNNLTEKATTINEARSILNKLDSLKTAFMKVLWSCLLDRLNKASKQLQSVNIDVSVIVDIYDSLIEYTKSLRNPIIFNEYENKAKLL</sequence>
<reference evidence="3" key="1">
    <citation type="submission" date="2018-04" db="EMBL/GenBank/DDBJ databases">
        <title>Transcriptome assembly of Sipha flava.</title>
        <authorList>
            <person name="Scully E.D."/>
            <person name="Geib S.M."/>
            <person name="Palmer N.A."/>
            <person name="Koch K."/>
            <person name="Bradshaw J."/>
            <person name="Heng-Moss T."/>
            <person name="Sarath G."/>
        </authorList>
    </citation>
    <scope>NUCLEOTIDE SEQUENCE</scope>
</reference>
<protein>
    <submittedName>
        <fullName evidence="3">Zinc finger MYM-type protein 1</fullName>
    </submittedName>
</protein>
<feature type="compositionally biased region" description="Basic and acidic residues" evidence="1">
    <location>
        <begin position="13"/>
        <end position="24"/>
    </location>
</feature>
<feature type="domain" description="TTF-type" evidence="2">
    <location>
        <begin position="177"/>
        <end position="265"/>
    </location>
</feature>
<evidence type="ECO:0000313" key="3">
    <source>
        <dbReference type="EMBL" id="MBY71066.1"/>
    </source>
</evidence>
<dbReference type="PANTHER" id="PTHR45749">
    <property type="match status" value="1"/>
</dbReference>
<name>A0A2S2PZW8_9HEMI</name>
<evidence type="ECO:0000259" key="2">
    <source>
        <dbReference type="SMART" id="SM00597"/>
    </source>
</evidence>
<dbReference type="Pfam" id="PF14291">
    <property type="entry name" value="DUF4371"/>
    <property type="match status" value="1"/>
</dbReference>
<dbReference type="InterPro" id="IPR012337">
    <property type="entry name" value="RNaseH-like_sf"/>
</dbReference>
<gene>
    <name evidence="3" type="primary">ZMYM1_11</name>
    <name evidence="3" type="ORF">g.121273</name>
</gene>
<evidence type="ECO:0000256" key="1">
    <source>
        <dbReference type="SAM" id="MobiDB-lite"/>
    </source>
</evidence>
<dbReference type="InterPro" id="IPR006580">
    <property type="entry name" value="Znf_TTF"/>
</dbReference>
<accession>A0A2S2PZW8</accession>
<dbReference type="OrthoDB" id="6615959at2759"/>
<dbReference type="AlphaFoldDB" id="A0A2S2PZW8"/>
<dbReference type="SUPFAM" id="SSF53098">
    <property type="entry name" value="Ribonuclease H-like"/>
    <property type="match status" value="1"/>
</dbReference>
<feature type="region of interest" description="Disordered" evidence="1">
    <location>
        <begin position="1"/>
        <end position="24"/>
    </location>
</feature>